<name>A0A6A5X2A1_9PLEO</name>
<protein>
    <recommendedName>
        <fullName evidence="5">NADH:ubiquinone oxidoreductase 20.1kD subunit</fullName>
    </recommendedName>
</protein>
<dbReference type="PANTHER" id="PTHR12840">
    <property type="entry name" value="NADH-UBIQUINONE OXIDOREDUCTASE ASHI SUBUNIT"/>
    <property type="match status" value="1"/>
</dbReference>
<keyword evidence="2" id="KW-0812">Transmembrane</keyword>
<dbReference type="EMBL" id="ML977559">
    <property type="protein sequence ID" value="KAF2006785.1"/>
    <property type="molecule type" value="Genomic_DNA"/>
</dbReference>
<dbReference type="Proteomes" id="UP000799779">
    <property type="component" value="Unassembled WGS sequence"/>
</dbReference>
<gene>
    <name evidence="3" type="ORF">P154DRAFT_391281</name>
</gene>
<keyword evidence="2" id="KW-1133">Transmembrane helix</keyword>
<feature type="transmembrane region" description="Helical" evidence="2">
    <location>
        <begin position="109"/>
        <end position="129"/>
    </location>
</feature>
<dbReference type="PANTHER" id="PTHR12840:SF1">
    <property type="entry name" value="NADH DEHYDROGENASE [UBIQUINONE] 1 BETA SUBCOMPLEX SUBUNIT 8, MITOCHONDRIAL"/>
    <property type="match status" value="1"/>
</dbReference>
<reference evidence="3" key="1">
    <citation type="journal article" date="2020" name="Stud. Mycol.">
        <title>101 Dothideomycetes genomes: a test case for predicting lifestyles and emergence of pathogens.</title>
        <authorList>
            <person name="Haridas S."/>
            <person name="Albert R."/>
            <person name="Binder M."/>
            <person name="Bloem J."/>
            <person name="Labutti K."/>
            <person name="Salamov A."/>
            <person name="Andreopoulos B."/>
            <person name="Baker S."/>
            <person name="Barry K."/>
            <person name="Bills G."/>
            <person name="Bluhm B."/>
            <person name="Cannon C."/>
            <person name="Castanera R."/>
            <person name="Culley D."/>
            <person name="Daum C."/>
            <person name="Ezra D."/>
            <person name="Gonzalez J."/>
            <person name="Henrissat B."/>
            <person name="Kuo A."/>
            <person name="Liang C."/>
            <person name="Lipzen A."/>
            <person name="Lutzoni F."/>
            <person name="Magnuson J."/>
            <person name="Mondo S."/>
            <person name="Nolan M."/>
            <person name="Ohm R."/>
            <person name="Pangilinan J."/>
            <person name="Park H.-J."/>
            <person name="Ramirez L."/>
            <person name="Alfaro M."/>
            <person name="Sun H."/>
            <person name="Tritt A."/>
            <person name="Yoshinaga Y."/>
            <person name="Zwiers L.-H."/>
            <person name="Turgeon B."/>
            <person name="Goodwin S."/>
            <person name="Spatafora J."/>
            <person name="Crous P."/>
            <person name="Grigoriev I."/>
        </authorList>
    </citation>
    <scope>NUCLEOTIDE SEQUENCE</scope>
    <source>
        <strain evidence="3">CBS 123094</strain>
    </source>
</reference>
<dbReference type="OrthoDB" id="2014058at2759"/>
<dbReference type="Pfam" id="PF05821">
    <property type="entry name" value="NDUF_B8"/>
    <property type="match status" value="1"/>
</dbReference>
<keyword evidence="2" id="KW-0472">Membrane</keyword>
<dbReference type="InterPro" id="IPR008699">
    <property type="entry name" value="NDUFB8"/>
</dbReference>
<proteinExistence type="predicted"/>
<dbReference type="GO" id="GO:0005739">
    <property type="term" value="C:mitochondrion"/>
    <property type="evidence" value="ECO:0007669"/>
    <property type="project" value="InterPro"/>
</dbReference>
<dbReference type="AlphaFoldDB" id="A0A6A5X2A1"/>
<organism evidence="3 4">
    <name type="scientific">Amniculicola lignicola CBS 123094</name>
    <dbReference type="NCBI Taxonomy" id="1392246"/>
    <lineage>
        <taxon>Eukaryota</taxon>
        <taxon>Fungi</taxon>
        <taxon>Dikarya</taxon>
        <taxon>Ascomycota</taxon>
        <taxon>Pezizomycotina</taxon>
        <taxon>Dothideomycetes</taxon>
        <taxon>Pleosporomycetidae</taxon>
        <taxon>Pleosporales</taxon>
        <taxon>Amniculicolaceae</taxon>
        <taxon>Amniculicola</taxon>
    </lineage>
</organism>
<sequence>MLSRRIVAARPLTRALVPTARRRPHFTQIRTAATDSEPDKAFDEANDPDMNGGYISPPYVKRGMRDPYGDYWDKQERRNYGEPLHEDEDIMGRLATEEYTHFKPGWGGVLFGTFVASVFALCGAISFVYPDKISAPRTFEGGLYEELGGKGAL</sequence>
<evidence type="ECO:0000313" key="3">
    <source>
        <dbReference type="EMBL" id="KAF2006785.1"/>
    </source>
</evidence>
<evidence type="ECO:0000256" key="2">
    <source>
        <dbReference type="SAM" id="Phobius"/>
    </source>
</evidence>
<keyword evidence="4" id="KW-1185">Reference proteome</keyword>
<accession>A0A6A5X2A1</accession>
<feature type="non-terminal residue" evidence="3">
    <location>
        <position position="153"/>
    </location>
</feature>
<feature type="region of interest" description="Disordered" evidence="1">
    <location>
        <begin position="38"/>
        <end position="58"/>
    </location>
</feature>
<evidence type="ECO:0000313" key="4">
    <source>
        <dbReference type="Proteomes" id="UP000799779"/>
    </source>
</evidence>
<evidence type="ECO:0000256" key="1">
    <source>
        <dbReference type="SAM" id="MobiDB-lite"/>
    </source>
</evidence>
<evidence type="ECO:0008006" key="5">
    <source>
        <dbReference type="Google" id="ProtNLM"/>
    </source>
</evidence>